<dbReference type="AlphaFoldDB" id="A0A1F5LSR1"/>
<dbReference type="InterPro" id="IPR001680">
    <property type="entry name" value="WD40_rpt"/>
</dbReference>
<dbReference type="GeneID" id="34572794"/>
<dbReference type="InterPro" id="IPR036322">
    <property type="entry name" value="WD40_repeat_dom_sf"/>
</dbReference>
<gene>
    <name evidence="4" type="ORF">PENARI_c003G00881</name>
</gene>
<sequence length="139" mass="15499">MLISVSGWSAPSFVLRVSKTYTLSRSASSHRPYFLYVDARLAMLVSVSGWWAPSFVLRVSMTYTKSCSASSYRPDNRLLASASHDHTMRLWDSVTGVLYQTLEGHLDLVTSMTFSPDSRLLTSASDDKTVRFWDSATGT</sequence>
<dbReference type="EMBL" id="LXJU01000003">
    <property type="protein sequence ID" value="OGE56253.1"/>
    <property type="molecule type" value="Genomic_DNA"/>
</dbReference>
<reference evidence="4 5" key="1">
    <citation type="journal article" date="2016" name="Sci. Rep.">
        <title>Penicillium arizonense, a new, genome sequenced fungal species, reveals a high chemical diversity in secreted metabolites.</title>
        <authorList>
            <person name="Grijseels S."/>
            <person name="Nielsen J.C."/>
            <person name="Randelovic M."/>
            <person name="Nielsen J."/>
            <person name="Nielsen K.F."/>
            <person name="Workman M."/>
            <person name="Frisvad J.C."/>
        </authorList>
    </citation>
    <scope>NUCLEOTIDE SEQUENCE [LARGE SCALE GENOMIC DNA]</scope>
    <source>
        <strain evidence="4 5">CBS 141311</strain>
    </source>
</reference>
<dbReference type="RefSeq" id="XP_022491681.1">
    <property type="nucleotide sequence ID" value="XM_022628060.1"/>
</dbReference>
<dbReference type="PANTHER" id="PTHR19848">
    <property type="entry name" value="WD40 REPEAT PROTEIN"/>
    <property type="match status" value="1"/>
</dbReference>
<feature type="repeat" description="WD" evidence="3">
    <location>
        <begin position="60"/>
        <end position="101"/>
    </location>
</feature>
<evidence type="ECO:0000256" key="2">
    <source>
        <dbReference type="ARBA" id="ARBA00022737"/>
    </source>
</evidence>
<dbReference type="PROSITE" id="PS50294">
    <property type="entry name" value="WD_REPEATS_REGION"/>
    <property type="match status" value="2"/>
</dbReference>
<evidence type="ECO:0000313" key="4">
    <source>
        <dbReference type="EMBL" id="OGE56253.1"/>
    </source>
</evidence>
<organism evidence="4 5">
    <name type="scientific">Penicillium arizonense</name>
    <dbReference type="NCBI Taxonomy" id="1835702"/>
    <lineage>
        <taxon>Eukaryota</taxon>
        <taxon>Fungi</taxon>
        <taxon>Dikarya</taxon>
        <taxon>Ascomycota</taxon>
        <taxon>Pezizomycotina</taxon>
        <taxon>Eurotiomycetes</taxon>
        <taxon>Eurotiomycetidae</taxon>
        <taxon>Eurotiales</taxon>
        <taxon>Aspergillaceae</taxon>
        <taxon>Penicillium</taxon>
    </lineage>
</organism>
<keyword evidence="1 3" id="KW-0853">WD repeat</keyword>
<evidence type="ECO:0000256" key="3">
    <source>
        <dbReference type="PROSITE-ProRule" id="PRU00221"/>
    </source>
</evidence>
<dbReference type="PROSITE" id="PS00678">
    <property type="entry name" value="WD_REPEATS_1"/>
    <property type="match status" value="1"/>
</dbReference>
<dbReference type="SMART" id="SM00320">
    <property type="entry name" value="WD40"/>
    <property type="match status" value="2"/>
</dbReference>
<protein>
    <submittedName>
        <fullName evidence="4">Uncharacterized protein</fullName>
    </submittedName>
</protein>
<dbReference type="Gene3D" id="2.130.10.10">
    <property type="entry name" value="YVTN repeat-like/Quinoprotein amine dehydrogenase"/>
    <property type="match status" value="1"/>
</dbReference>
<feature type="repeat" description="WD" evidence="3">
    <location>
        <begin position="102"/>
        <end position="139"/>
    </location>
</feature>
<keyword evidence="5" id="KW-1185">Reference proteome</keyword>
<dbReference type="OrthoDB" id="4360782at2759"/>
<comment type="caution">
    <text evidence="4">The sequence shown here is derived from an EMBL/GenBank/DDBJ whole genome shotgun (WGS) entry which is preliminary data.</text>
</comment>
<dbReference type="InterPro" id="IPR019775">
    <property type="entry name" value="WD40_repeat_CS"/>
</dbReference>
<accession>A0A1F5LSR1</accession>
<dbReference type="PROSITE" id="PS50082">
    <property type="entry name" value="WD_REPEATS_2"/>
    <property type="match status" value="2"/>
</dbReference>
<dbReference type="SUPFAM" id="SSF50978">
    <property type="entry name" value="WD40 repeat-like"/>
    <property type="match status" value="1"/>
</dbReference>
<dbReference type="Proteomes" id="UP000177622">
    <property type="component" value="Unassembled WGS sequence"/>
</dbReference>
<dbReference type="PANTHER" id="PTHR19848:SF8">
    <property type="entry name" value="F-BOX AND WD REPEAT DOMAIN CONTAINING 7"/>
    <property type="match status" value="1"/>
</dbReference>
<dbReference type="STRING" id="1835702.A0A1F5LSR1"/>
<evidence type="ECO:0000313" key="5">
    <source>
        <dbReference type="Proteomes" id="UP000177622"/>
    </source>
</evidence>
<proteinExistence type="predicted"/>
<dbReference type="InterPro" id="IPR015943">
    <property type="entry name" value="WD40/YVTN_repeat-like_dom_sf"/>
</dbReference>
<dbReference type="Pfam" id="PF00400">
    <property type="entry name" value="WD40"/>
    <property type="match status" value="2"/>
</dbReference>
<evidence type="ECO:0000256" key="1">
    <source>
        <dbReference type="ARBA" id="ARBA00022574"/>
    </source>
</evidence>
<name>A0A1F5LSR1_PENAI</name>
<keyword evidence="2" id="KW-0677">Repeat</keyword>